<name>A0A2C5YH61_9HYPO</name>
<protein>
    <submittedName>
        <fullName evidence="1">Uncharacterized protein</fullName>
    </submittedName>
</protein>
<dbReference type="AlphaFoldDB" id="A0A2C5YH61"/>
<sequence>MRPWLSVLQDQCAAITHAGLILLCYSFVCHGLPRVPWRSLPGARGLLSGYQTASPGYLSFAAATAVKANSMALARDCTTILLHGFLARHLARDSSFGRPQPPRLPSARVSQSRHAVIPCVVTGPRHVLIHLQAARQTSAVDFQTWPRHGQPGVGLCWNPCLNGVVLPPGLNA</sequence>
<evidence type="ECO:0000313" key="2">
    <source>
        <dbReference type="Proteomes" id="UP000226192"/>
    </source>
</evidence>
<organism evidence="1 2">
    <name type="scientific">Ophiocordyceps australis</name>
    <dbReference type="NCBI Taxonomy" id="1399860"/>
    <lineage>
        <taxon>Eukaryota</taxon>
        <taxon>Fungi</taxon>
        <taxon>Dikarya</taxon>
        <taxon>Ascomycota</taxon>
        <taxon>Pezizomycotina</taxon>
        <taxon>Sordariomycetes</taxon>
        <taxon>Hypocreomycetidae</taxon>
        <taxon>Hypocreales</taxon>
        <taxon>Ophiocordycipitaceae</taxon>
        <taxon>Ophiocordyceps</taxon>
    </lineage>
</organism>
<keyword evidence="2" id="KW-1185">Reference proteome</keyword>
<proteinExistence type="predicted"/>
<dbReference type="Proteomes" id="UP000226192">
    <property type="component" value="Unassembled WGS sequence"/>
</dbReference>
<comment type="caution">
    <text evidence="1">The sequence shown here is derived from an EMBL/GenBank/DDBJ whole genome shotgun (WGS) entry which is preliminary data.</text>
</comment>
<reference evidence="1 2" key="1">
    <citation type="submission" date="2017-06" db="EMBL/GenBank/DDBJ databases">
        <title>Ant-infecting Ophiocordyceps genomes reveal a high diversity of potential behavioral manipulation genes and a possible major role for enterotoxins.</title>
        <authorList>
            <person name="De Bekker C."/>
            <person name="Evans H.C."/>
            <person name="Brachmann A."/>
            <person name="Hughes D.P."/>
        </authorList>
    </citation>
    <scope>NUCLEOTIDE SEQUENCE [LARGE SCALE GENOMIC DNA]</scope>
    <source>
        <strain evidence="1 2">Map64</strain>
    </source>
</reference>
<dbReference type="EMBL" id="NJET01000004">
    <property type="protein sequence ID" value="PHH66953.1"/>
    <property type="molecule type" value="Genomic_DNA"/>
</dbReference>
<accession>A0A2C5YH61</accession>
<gene>
    <name evidence="1" type="ORF">CDD81_5305</name>
</gene>
<evidence type="ECO:0000313" key="1">
    <source>
        <dbReference type="EMBL" id="PHH66953.1"/>
    </source>
</evidence>